<dbReference type="Pfam" id="PF03807">
    <property type="entry name" value="F420_oxidored"/>
    <property type="match status" value="1"/>
</dbReference>
<dbReference type="UniPathway" id="UPA00098">
    <property type="reaction ID" value="UER00361"/>
</dbReference>
<dbReference type="FunFam" id="3.40.50.720:FF:000105">
    <property type="entry name" value="Pyrroline-5-carboxylate reductase"/>
    <property type="match status" value="1"/>
</dbReference>
<dbReference type="FunFam" id="1.10.3730.10:FF:000001">
    <property type="entry name" value="Pyrroline-5-carboxylate reductase"/>
    <property type="match status" value="1"/>
</dbReference>
<evidence type="ECO:0000259" key="16">
    <source>
        <dbReference type="Pfam" id="PF14748"/>
    </source>
</evidence>
<dbReference type="RefSeq" id="WP_142933015.1">
    <property type="nucleotide sequence ID" value="NZ_ML660168.1"/>
</dbReference>
<comment type="pathway">
    <text evidence="1 10 13">Amino-acid biosynthesis; L-proline biosynthesis; L-proline from L-glutamate 5-semialdehyde: step 1/1.</text>
</comment>
<comment type="catalytic activity">
    <reaction evidence="8 10">
        <text>L-proline + NAD(+) = (S)-1-pyrroline-5-carboxylate + NADH + 2 H(+)</text>
        <dbReference type="Rhea" id="RHEA:14105"/>
        <dbReference type="ChEBI" id="CHEBI:15378"/>
        <dbReference type="ChEBI" id="CHEBI:17388"/>
        <dbReference type="ChEBI" id="CHEBI:57540"/>
        <dbReference type="ChEBI" id="CHEBI:57945"/>
        <dbReference type="ChEBI" id="CHEBI:60039"/>
        <dbReference type="EC" id="1.5.1.2"/>
    </reaction>
</comment>
<evidence type="ECO:0000256" key="9">
    <source>
        <dbReference type="ARBA" id="ARBA00052690"/>
    </source>
</evidence>
<feature type="transmembrane region" description="Helical" evidence="14">
    <location>
        <begin position="7"/>
        <end position="28"/>
    </location>
</feature>
<evidence type="ECO:0000256" key="1">
    <source>
        <dbReference type="ARBA" id="ARBA00005205"/>
    </source>
</evidence>
<evidence type="ECO:0000256" key="8">
    <source>
        <dbReference type="ARBA" id="ARBA00050547"/>
    </source>
</evidence>
<feature type="domain" description="Pyrroline-5-carboxylate reductase dimerisation" evidence="16">
    <location>
        <begin position="164"/>
        <end position="269"/>
    </location>
</feature>
<dbReference type="GO" id="GO:0004735">
    <property type="term" value="F:pyrroline-5-carboxylate reductase activity"/>
    <property type="evidence" value="ECO:0007669"/>
    <property type="project" value="UniProtKB-UniRule"/>
</dbReference>
<dbReference type="HAMAP" id="MF_01925">
    <property type="entry name" value="P5C_reductase"/>
    <property type="match status" value="1"/>
</dbReference>
<keyword evidence="7 10" id="KW-0560">Oxidoreductase</keyword>
<comment type="similarity">
    <text evidence="2 10 13">Belongs to the pyrroline-5-carboxylate reductase family.</text>
</comment>
<name>A0A545U778_9GAMM</name>
<dbReference type="PROSITE" id="PS00521">
    <property type="entry name" value="P5CR"/>
    <property type="match status" value="1"/>
</dbReference>
<comment type="function">
    <text evidence="10">Catalyzes the reduction of 1-pyrroline-5-carboxylate (PCA) to L-proline.</text>
</comment>
<dbReference type="Pfam" id="PF14748">
    <property type="entry name" value="P5CR_dimer"/>
    <property type="match status" value="1"/>
</dbReference>
<feature type="binding site" evidence="12">
    <location>
        <position position="58"/>
    </location>
    <ligand>
        <name>NADPH</name>
        <dbReference type="ChEBI" id="CHEBI:57783"/>
    </ligand>
</feature>
<evidence type="ECO:0000313" key="18">
    <source>
        <dbReference type="Proteomes" id="UP000315439"/>
    </source>
</evidence>
<evidence type="ECO:0000256" key="6">
    <source>
        <dbReference type="ARBA" id="ARBA00022857"/>
    </source>
</evidence>
<dbReference type="NCBIfam" id="TIGR00112">
    <property type="entry name" value="proC"/>
    <property type="match status" value="1"/>
</dbReference>
<sequence>MTNYSKIAFIGCGNMATAIISGLVASGWPVEKIMASNPSRGKLDNLADQFSLQTTNDNREAANFGDIVVLAVKPQKLPEVCLQLSQCDFSNKLVISVAAGFRAAKIADGLKQNPVIIRAMPNTPALIGLGATGLYATSQATENNRQIAESIFQAVGQTNWVSNESHIDIVTAIAGSSPAYIFLMMQSMVEQAVSSGLPEQDAFDLITQAVSGAAQLAKATPAKTLNTLRKEVTSPGGTTAAAITVFKNNEFEDIVKKAVSASIQRGRELGNHN</sequence>
<comment type="catalytic activity">
    <reaction evidence="9 10 13">
        <text>L-proline + NADP(+) = (S)-1-pyrroline-5-carboxylate + NADPH + 2 H(+)</text>
        <dbReference type="Rhea" id="RHEA:14109"/>
        <dbReference type="ChEBI" id="CHEBI:15378"/>
        <dbReference type="ChEBI" id="CHEBI:17388"/>
        <dbReference type="ChEBI" id="CHEBI:57783"/>
        <dbReference type="ChEBI" id="CHEBI:58349"/>
        <dbReference type="ChEBI" id="CHEBI:60039"/>
        <dbReference type="EC" id="1.5.1.2"/>
    </reaction>
</comment>
<evidence type="ECO:0000256" key="11">
    <source>
        <dbReference type="NCBIfam" id="TIGR00112"/>
    </source>
</evidence>
<dbReference type="InterPro" id="IPR029036">
    <property type="entry name" value="P5CR_dimer"/>
</dbReference>
<dbReference type="InterPro" id="IPR000304">
    <property type="entry name" value="Pyrroline-COOH_reductase"/>
</dbReference>
<keyword evidence="3 10" id="KW-0963">Cytoplasm</keyword>
<evidence type="ECO:0000259" key="15">
    <source>
        <dbReference type="Pfam" id="PF03807"/>
    </source>
</evidence>
<comment type="subcellular location">
    <subcellularLocation>
        <location evidence="10">Cytoplasm</location>
    </subcellularLocation>
</comment>
<evidence type="ECO:0000256" key="2">
    <source>
        <dbReference type="ARBA" id="ARBA00005525"/>
    </source>
</evidence>
<dbReference type="PIRSF" id="PIRSF000193">
    <property type="entry name" value="Pyrrol-5-carb_rd"/>
    <property type="match status" value="1"/>
</dbReference>
<feature type="domain" description="Pyrroline-5-carboxylate reductase catalytic N-terminal" evidence="15">
    <location>
        <begin position="6"/>
        <end position="100"/>
    </location>
</feature>
<protein>
    <recommendedName>
        <fullName evidence="10 11">Pyrroline-5-carboxylate reductase</fullName>
        <shortName evidence="10">P5C reductase</shortName>
        <shortName evidence="10">P5CR</shortName>
        <ecNumber evidence="10 11">1.5.1.2</ecNumber>
    </recommendedName>
    <alternativeName>
        <fullName evidence="10">PCA reductase</fullName>
    </alternativeName>
</protein>
<keyword evidence="6 10" id="KW-0521">NADP</keyword>
<evidence type="ECO:0000256" key="10">
    <source>
        <dbReference type="HAMAP-Rule" id="MF_01925"/>
    </source>
</evidence>
<evidence type="ECO:0000313" key="17">
    <source>
        <dbReference type="EMBL" id="TQV85338.1"/>
    </source>
</evidence>
<evidence type="ECO:0000256" key="7">
    <source>
        <dbReference type="ARBA" id="ARBA00023002"/>
    </source>
</evidence>
<evidence type="ECO:0000256" key="3">
    <source>
        <dbReference type="ARBA" id="ARBA00022490"/>
    </source>
</evidence>
<dbReference type="Gene3D" id="1.10.3730.10">
    <property type="entry name" value="ProC C-terminal domain-like"/>
    <property type="match status" value="1"/>
</dbReference>
<dbReference type="Gene3D" id="3.40.50.720">
    <property type="entry name" value="NAD(P)-binding Rossmann-like Domain"/>
    <property type="match status" value="1"/>
</dbReference>
<dbReference type="GO" id="GO:0005737">
    <property type="term" value="C:cytoplasm"/>
    <property type="evidence" value="ECO:0007669"/>
    <property type="project" value="UniProtKB-SubCell"/>
</dbReference>
<dbReference type="EC" id="1.5.1.2" evidence="10 11"/>
<dbReference type="AlphaFoldDB" id="A0A545U778"/>
<dbReference type="Proteomes" id="UP000315439">
    <property type="component" value="Unassembled WGS sequence"/>
</dbReference>
<keyword evidence="18" id="KW-1185">Reference proteome</keyword>
<keyword evidence="14" id="KW-0812">Transmembrane</keyword>
<keyword evidence="4 10" id="KW-0028">Amino-acid biosynthesis</keyword>
<dbReference type="InterPro" id="IPR036291">
    <property type="entry name" value="NAD(P)-bd_dom_sf"/>
</dbReference>
<dbReference type="PANTHER" id="PTHR11645:SF0">
    <property type="entry name" value="PYRROLINE-5-CARBOXYLATE REDUCTASE 3"/>
    <property type="match status" value="1"/>
</dbReference>
<evidence type="ECO:0000256" key="14">
    <source>
        <dbReference type="SAM" id="Phobius"/>
    </source>
</evidence>
<gene>
    <name evidence="10" type="primary">proC</name>
    <name evidence="17" type="ORF">FLL46_19420</name>
</gene>
<feature type="binding site" evidence="12">
    <location>
        <begin position="10"/>
        <end position="15"/>
    </location>
    <ligand>
        <name>NADP(+)</name>
        <dbReference type="ChEBI" id="CHEBI:58349"/>
    </ligand>
</feature>
<evidence type="ECO:0000256" key="12">
    <source>
        <dbReference type="PIRSR" id="PIRSR000193-1"/>
    </source>
</evidence>
<dbReference type="GO" id="GO:0055129">
    <property type="term" value="P:L-proline biosynthetic process"/>
    <property type="evidence" value="ECO:0007669"/>
    <property type="project" value="UniProtKB-UniRule"/>
</dbReference>
<evidence type="ECO:0000256" key="5">
    <source>
        <dbReference type="ARBA" id="ARBA00022650"/>
    </source>
</evidence>
<feature type="binding site" evidence="12">
    <location>
        <begin position="71"/>
        <end position="74"/>
    </location>
    <ligand>
        <name>NADP(+)</name>
        <dbReference type="ChEBI" id="CHEBI:58349"/>
    </ligand>
</feature>
<keyword evidence="14" id="KW-0472">Membrane</keyword>
<dbReference type="InterPro" id="IPR028939">
    <property type="entry name" value="P5C_Rdtase_cat_N"/>
</dbReference>
<keyword evidence="5 10" id="KW-0641">Proline biosynthesis</keyword>
<evidence type="ECO:0000256" key="4">
    <source>
        <dbReference type="ARBA" id="ARBA00022605"/>
    </source>
</evidence>
<comment type="caution">
    <text evidence="17">The sequence shown here is derived from an EMBL/GenBank/DDBJ whole genome shotgun (WGS) entry which is preliminary data.</text>
</comment>
<keyword evidence="14" id="KW-1133">Transmembrane helix</keyword>
<dbReference type="EMBL" id="VIKS01000012">
    <property type="protein sequence ID" value="TQV85338.1"/>
    <property type="molecule type" value="Genomic_DNA"/>
</dbReference>
<dbReference type="InterPro" id="IPR008927">
    <property type="entry name" value="6-PGluconate_DH-like_C_sf"/>
</dbReference>
<organism evidence="17 18">
    <name type="scientific">Aliikangiella coralliicola</name>
    <dbReference type="NCBI Taxonomy" id="2592383"/>
    <lineage>
        <taxon>Bacteria</taxon>
        <taxon>Pseudomonadati</taxon>
        <taxon>Pseudomonadota</taxon>
        <taxon>Gammaproteobacteria</taxon>
        <taxon>Oceanospirillales</taxon>
        <taxon>Pleioneaceae</taxon>
        <taxon>Aliikangiella</taxon>
    </lineage>
</organism>
<dbReference type="InterPro" id="IPR053790">
    <property type="entry name" value="P5CR-like_CS"/>
</dbReference>
<dbReference type="PANTHER" id="PTHR11645">
    <property type="entry name" value="PYRROLINE-5-CARBOXYLATE REDUCTASE"/>
    <property type="match status" value="1"/>
</dbReference>
<dbReference type="SUPFAM" id="SSF51735">
    <property type="entry name" value="NAD(P)-binding Rossmann-fold domains"/>
    <property type="match status" value="1"/>
</dbReference>
<reference evidence="17 18" key="1">
    <citation type="submission" date="2019-07" db="EMBL/GenBank/DDBJ databases">
        <title>Draft genome for Aliikangiella sp. M105.</title>
        <authorList>
            <person name="Wang G."/>
        </authorList>
    </citation>
    <scope>NUCLEOTIDE SEQUENCE [LARGE SCALE GENOMIC DNA]</scope>
    <source>
        <strain evidence="17 18">M105</strain>
    </source>
</reference>
<dbReference type="SUPFAM" id="SSF48179">
    <property type="entry name" value="6-phosphogluconate dehydrogenase C-terminal domain-like"/>
    <property type="match status" value="1"/>
</dbReference>
<dbReference type="OrthoDB" id="9805754at2"/>
<proteinExistence type="inferred from homology"/>
<accession>A0A545U778</accession>
<evidence type="ECO:0000256" key="13">
    <source>
        <dbReference type="RuleBase" id="RU003903"/>
    </source>
</evidence>